<dbReference type="Pfam" id="PF01370">
    <property type="entry name" value="Epimerase"/>
    <property type="match status" value="1"/>
</dbReference>
<keyword evidence="3" id="KW-1185">Reference proteome</keyword>
<dbReference type="InterPro" id="IPR036291">
    <property type="entry name" value="NAD(P)-bd_dom_sf"/>
</dbReference>
<protein>
    <submittedName>
        <fullName evidence="2">NAD-dependent epimerase</fullName>
    </submittedName>
</protein>
<dbReference type="OrthoDB" id="7941246at2"/>
<sequence length="344" mass="37049">MRLLVLGGTWFVGHTIVTAALDAGWDVATFNRGTSGPDVDGVRAIRGDRTQPADVDALAAAGSWDAVVDTSGYVPRNTLDVARTLDPVAGRYVFMSTVSVYRDWPVKPLSEESEMLYCPPDAGPDYGTDTEDGPTQYGYQKSGCEAAALAAFGPDRTTVLRPGVVLGPREYIGRLPWWLRRVAAGGTVLAPGSPDRSIQPVDVRDLAAFVLRTAAEGISGAFNVCAPTDGATFGELLAACADATGAAPRFEWVPDDVLLDQGVRQWSELPLWRTFEGVWRVDAVRAQRAGLLCRPLAETVTDTWRWLVETGEVSAHDRATEIGLSRDKEARVLAAWRASGERTG</sequence>
<proteinExistence type="predicted"/>
<evidence type="ECO:0000313" key="2">
    <source>
        <dbReference type="EMBL" id="KIR63359.1"/>
    </source>
</evidence>
<dbReference type="PANTHER" id="PTHR43245:SF13">
    <property type="entry name" value="UDP-D-APIOSE_UDP-D-XYLOSE SYNTHASE 2"/>
    <property type="match status" value="1"/>
</dbReference>
<comment type="caution">
    <text evidence="2">The sequence shown here is derived from an EMBL/GenBank/DDBJ whole genome shotgun (WGS) entry which is preliminary data.</text>
</comment>
<dbReference type="GeneID" id="301306579"/>
<dbReference type="Gene3D" id="3.40.50.720">
    <property type="entry name" value="NAD(P)-binding Rossmann-like Domain"/>
    <property type="match status" value="1"/>
</dbReference>
<name>A0A0D0WXK2_9ACTN</name>
<dbReference type="InterPro" id="IPR050177">
    <property type="entry name" value="Lipid_A_modif_metabolic_enz"/>
</dbReference>
<dbReference type="Proteomes" id="UP000032254">
    <property type="component" value="Unassembled WGS sequence"/>
</dbReference>
<organism evidence="2 3">
    <name type="scientific">Micromonospora haikouensis</name>
    <dbReference type="NCBI Taxonomy" id="686309"/>
    <lineage>
        <taxon>Bacteria</taxon>
        <taxon>Bacillati</taxon>
        <taxon>Actinomycetota</taxon>
        <taxon>Actinomycetes</taxon>
        <taxon>Micromonosporales</taxon>
        <taxon>Micromonosporaceae</taxon>
        <taxon>Micromonospora</taxon>
    </lineage>
</organism>
<dbReference type="AlphaFoldDB" id="A0A0D0WXK2"/>
<reference evidence="2 3" key="1">
    <citation type="submission" date="2015-01" db="EMBL/GenBank/DDBJ databases">
        <title>Sequencing and annotation of Micromonospora carbonacea strain JXNU-1 genome.</title>
        <authorList>
            <person name="Long Z."/>
            <person name="Huang Y."/>
            <person name="Jiang Y."/>
        </authorList>
    </citation>
    <scope>NUCLEOTIDE SEQUENCE [LARGE SCALE GENOMIC DNA]</scope>
    <source>
        <strain evidence="2 3">JXNU-1</strain>
    </source>
</reference>
<feature type="domain" description="NAD-dependent epimerase/dehydratase" evidence="1">
    <location>
        <begin position="4"/>
        <end position="224"/>
    </location>
</feature>
<dbReference type="PATRIC" id="fig|47853.6.peg.4446"/>
<dbReference type="InterPro" id="IPR001509">
    <property type="entry name" value="Epimerase_deHydtase"/>
</dbReference>
<evidence type="ECO:0000313" key="3">
    <source>
        <dbReference type="Proteomes" id="UP000032254"/>
    </source>
</evidence>
<dbReference type="SUPFAM" id="SSF51735">
    <property type="entry name" value="NAD(P)-binding Rossmann-fold domains"/>
    <property type="match status" value="1"/>
</dbReference>
<dbReference type="EMBL" id="JXSX01000002">
    <property type="protein sequence ID" value="KIR63359.1"/>
    <property type="molecule type" value="Genomic_DNA"/>
</dbReference>
<gene>
    <name evidence="2" type="ORF">TK50_21235</name>
</gene>
<dbReference type="RefSeq" id="WP_043966239.1">
    <property type="nucleotide sequence ID" value="NZ_JXSX01000002.1"/>
</dbReference>
<accession>A0A0D0WXK2</accession>
<evidence type="ECO:0000259" key="1">
    <source>
        <dbReference type="Pfam" id="PF01370"/>
    </source>
</evidence>
<dbReference type="PANTHER" id="PTHR43245">
    <property type="entry name" value="BIFUNCTIONAL POLYMYXIN RESISTANCE PROTEIN ARNA"/>
    <property type="match status" value="1"/>
</dbReference>